<accession>A0AA88A165</accession>
<dbReference type="Proteomes" id="UP001187192">
    <property type="component" value="Unassembled WGS sequence"/>
</dbReference>
<gene>
    <name evidence="1" type="ORF">TIFTF001_016895</name>
</gene>
<proteinExistence type="predicted"/>
<evidence type="ECO:0000313" key="2">
    <source>
        <dbReference type="Proteomes" id="UP001187192"/>
    </source>
</evidence>
<reference evidence="1" key="1">
    <citation type="submission" date="2023-07" db="EMBL/GenBank/DDBJ databases">
        <title>draft genome sequence of fig (Ficus carica).</title>
        <authorList>
            <person name="Takahashi T."/>
            <person name="Nishimura K."/>
        </authorList>
    </citation>
    <scope>NUCLEOTIDE SEQUENCE</scope>
</reference>
<dbReference type="AlphaFoldDB" id="A0AA88A165"/>
<organism evidence="1 2">
    <name type="scientific">Ficus carica</name>
    <name type="common">Common fig</name>
    <dbReference type="NCBI Taxonomy" id="3494"/>
    <lineage>
        <taxon>Eukaryota</taxon>
        <taxon>Viridiplantae</taxon>
        <taxon>Streptophyta</taxon>
        <taxon>Embryophyta</taxon>
        <taxon>Tracheophyta</taxon>
        <taxon>Spermatophyta</taxon>
        <taxon>Magnoliopsida</taxon>
        <taxon>eudicotyledons</taxon>
        <taxon>Gunneridae</taxon>
        <taxon>Pentapetalae</taxon>
        <taxon>rosids</taxon>
        <taxon>fabids</taxon>
        <taxon>Rosales</taxon>
        <taxon>Moraceae</taxon>
        <taxon>Ficeae</taxon>
        <taxon>Ficus</taxon>
    </lineage>
</organism>
<protein>
    <submittedName>
        <fullName evidence="1">Uncharacterized protein</fullName>
    </submittedName>
</protein>
<comment type="caution">
    <text evidence="1">The sequence shown here is derived from an EMBL/GenBank/DDBJ whole genome shotgun (WGS) entry which is preliminary data.</text>
</comment>
<name>A0AA88A165_FICCA</name>
<sequence length="110" mass="12078">MECHVIGVSSGATRIKVARDGVSCDRGEHGRHTHGTLRNEVPCEIRATRAVHALGQQKMDCHMIGASMSATHIEHLEIRRHTRGTLKNEVPFAIGATQAPHASRQQEIVK</sequence>
<dbReference type="EMBL" id="BTGU01000026">
    <property type="protein sequence ID" value="GMN47714.1"/>
    <property type="molecule type" value="Genomic_DNA"/>
</dbReference>
<keyword evidence="2" id="KW-1185">Reference proteome</keyword>
<evidence type="ECO:0000313" key="1">
    <source>
        <dbReference type="EMBL" id="GMN47714.1"/>
    </source>
</evidence>